<dbReference type="InterPro" id="IPR028427">
    <property type="entry name" value="Met_Sox_Rdtase_MsrB"/>
</dbReference>
<dbReference type="EC" id="1.8.4.12" evidence="1"/>
<dbReference type="AlphaFoldDB" id="A0A1I4D494"/>
<dbReference type="InterPro" id="IPR006311">
    <property type="entry name" value="TAT_signal"/>
</dbReference>
<dbReference type="SUPFAM" id="SSF51316">
    <property type="entry name" value="Mss4-like"/>
    <property type="match status" value="1"/>
</dbReference>
<proteinExistence type="predicted"/>
<evidence type="ECO:0000259" key="5">
    <source>
        <dbReference type="PROSITE" id="PS51790"/>
    </source>
</evidence>
<accession>A0A1I4D494</accession>
<dbReference type="GO" id="GO:0006979">
    <property type="term" value="P:response to oxidative stress"/>
    <property type="evidence" value="ECO:0007669"/>
    <property type="project" value="InterPro"/>
</dbReference>
<feature type="chain" id="PRO_5011578335" description="peptide-methionine (R)-S-oxide reductase" evidence="4">
    <location>
        <begin position="33"/>
        <end position="190"/>
    </location>
</feature>
<dbReference type="InterPro" id="IPR002579">
    <property type="entry name" value="Met_Sox_Rdtase_MsrB_dom"/>
</dbReference>
<feature type="domain" description="MsrB" evidence="5">
    <location>
        <begin position="63"/>
        <end position="190"/>
    </location>
</feature>
<dbReference type="InterPro" id="IPR011057">
    <property type="entry name" value="Mss4-like_sf"/>
</dbReference>
<dbReference type="EMBL" id="FOTF01000003">
    <property type="protein sequence ID" value="SFK87630.1"/>
    <property type="molecule type" value="Genomic_DNA"/>
</dbReference>
<evidence type="ECO:0000256" key="3">
    <source>
        <dbReference type="ARBA" id="ARBA00048488"/>
    </source>
</evidence>
<reference evidence="6 7" key="1">
    <citation type="submission" date="2016-10" db="EMBL/GenBank/DDBJ databases">
        <authorList>
            <person name="de Groot N.N."/>
        </authorList>
    </citation>
    <scope>NUCLEOTIDE SEQUENCE [LARGE SCALE GENOMIC DNA]</scope>
    <source>
        <strain evidence="6 7">DSM 16199</strain>
    </source>
</reference>
<protein>
    <recommendedName>
        <fullName evidence="1">peptide-methionine (R)-S-oxide reductase</fullName>
        <ecNumber evidence="1">1.8.4.12</ecNumber>
    </recommendedName>
</protein>
<dbReference type="Pfam" id="PF01641">
    <property type="entry name" value="SelR"/>
    <property type="match status" value="1"/>
</dbReference>
<dbReference type="PROSITE" id="PS51318">
    <property type="entry name" value="TAT"/>
    <property type="match status" value="1"/>
</dbReference>
<dbReference type="Proteomes" id="UP000199550">
    <property type="component" value="Unassembled WGS sequence"/>
</dbReference>
<evidence type="ECO:0000256" key="1">
    <source>
        <dbReference type="ARBA" id="ARBA00012499"/>
    </source>
</evidence>
<dbReference type="PANTHER" id="PTHR10173">
    <property type="entry name" value="METHIONINE SULFOXIDE REDUCTASE"/>
    <property type="match status" value="1"/>
</dbReference>
<dbReference type="RefSeq" id="WP_175499145.1">
    <property type="nucleotide sequence ID" value="NZ_CAXIDI010000001.1"/>
</dbReference>
<name>A0A1I4D494_9RHOB</name>
<dbReference type="GO" id="GO:0005737">
    <property type="term" value="C:cytoplasm"/>
    <property type="evidence" value="ECO:0007669"/>
    <property type="project" value="TreeGrafter"/>
</dbReference>
<keyword evidence="7" id="KW-1185">Reference proteome</keyword>
<evidence type="ECO:0000313" key="6">
    <source>
        <dbReference type="EMBL" id="SFK87630.1"/>
    </source>
</evidence>
<dbReference type="PANTHER" id="PTHR10173:SF57">
    <property type="entry name" value="PEPTIDE-METHIONINE (R)-S-OXIDE REDUCTASE"/>
    <property type="match status" value="1"/>
</dbReference>
<gene>
    <name evidence="6" type="ORF">SAMN04488004_103174</name>
</gene>
<dbReference type="GO" id="GO:0030091">
    <property type="term" value="P:protein repair"/>
    <property type="evidence" value="ECO:0007669"/>
    <property type="project" value="InterPro"/>
</dbReference>
<keyword evidence="2" id="KW-0560">Oxidoreductase</keyword>
<sequence length="190" mass="21150">MDTTTDNLTRRRFFAASSVAALTVGAAGCAGANITPGAAADLGGVNRRYQPDRSYPYEVRRTDAEWRAMLSDTEYSIMREGETEVPKSSFLWQETKDGEYHCKGCDLKVYDSRWKTIVDKGFSFFFHSEPNAVMTDIDGPNPAYGMRPNAEIALTEIHCRRCGSHLGHHLIVGNRPLHCINGTALNFRPS</sequence>
<evidence type="ECO:0000313" key="7">
    <source>
        <dbReference type="Proteomes" id="UP000199550"/>
    </source>
</evidence>
<keyword evidence="4" id="KW-0732">Signal</keyword>
<evidence type="ECO:0000256" key="2">
    <source>
        <dbReference type="ARBA" id="ARBA00023002"/>
    </source>
</evidence>
<organism evidence="6 7">
    <name type="scientific">Loktanella salsilacus</name>
    <dbReference type="NCBI Taxonomy" id="195913"/>
    <lineage>
        <taxon>Bacteria</taxon>
        <taxon>Pseudomonadati</taxon>
        <taxon>Pseudomonadota</taxon>
        <taxon>Alphaproteobacteria</taxon>
        <taxon>Rhodobacterales</taxon>
        <taxon>Roseobacteraceae</taxon>
        <taxon>Loktanella</taxon>
    </lineage>
</organism>
<dbReference type="PROSITE" id="PS51790">
    <property type="entry name" value="MSRB"/>
    <property type="match status" value="1"/>
</dbReference>
<dbReference type="STRING" id="195913.SAMN04488004_103174"/>
<feature type="signal peptide" evidence="4">
    <location>
        <begin position="1"/>
        <end position="32"/>
    </location>
</feature>
<evidence type="ECO:0000256" key="4">
    <source>
        <dbReference type="SAM" id="SignalP"/>
    </source>
</evidence>
<dbReference type="Gene3D" id="2.170.150.20">
    <property type="entry name" value="Peptide methionine sulfoxide reductase"/>
    <property type="match status" value="1"/>
</dbReference>
<comment type="catalytic activity">
    <reaction evidence="3">
        <text>L-methionyl-[protein] + [thioredoxin]-disulfide + H2O = L-methionyl-(R)-S-oxide-[protein] + [thioredoxin]-dithiol</text>
        <dbReference type="Rhea" id="RHEA:24164"/>
        <dbReference type="Rhea" id="RHEA-COMP:10698"/>
        <dbReference type="Rhea" id="RHEA-COMP:10700"/>
        <dbReference type="Rhea" id="RHEA-COMP:12313"/>
        <dbReference type="Rhea" id="RHEA-COMP:12314"/>
        <dbReference type="ChEBI" id="CHEBI:15377"/>
        <dbReference type="ChEBI" id="CHEBI:16044"/>
        <dbReference type="ChEBI" id="CHEBI:29950"/>
        <dbReference type="ChEBI" id="CHEBI:45764"/>
        <dbReference type="ChEBI" id="CHEBI:50058"/>
        <dbReference type="EC" id="1.8.4.12"/>
    </reaction>
</comment>
<dbReference type="GO" id="GO:0033743">
    <property type="term" value="F:peptide-methionine (R)-S-oxide reductase activity"/>
    <property type="evidence" value="ECO:0007669"/>
    <property type="project" value="UniProtKB-EC"/>
</dbReference>